<evidence type="ECO:0000256" key="4">
    <source>
        <dbReference type="PROSITE-ProRule" id="PRU01100"/>
    </source>
</evidence>
<dbReference type="InterPro" id="IPR000805">
    <property type="entry name" value="Glyco_hydro_26"/>
</dbReference>
<dbReference type="EMBL" id="CP001818">
    <property type="protein sequence ID" value="ACZ18838.1"/>
    <property type="molecule type" value="Genomic_DNA"/>
</dbReference>
<gene>
    <name evidence="6" type="ordered locus">Taci_0602</name>
</gene>
<keyword evidence="3 4" id="KW-0326">Glycosidase</keyword>
<evidence type="ECO:0000313" key="7">
    <source>
        <dbReference type="Proteomes" id="UP000002030"/>
    </source>
</evidence>
<evidence type="ECO:0000259" key="5">
    <source>
        <dbReference type="PROSITE" id="PS51764"/>
    </source>
</evidence>
<proteinExistence type="inferred from homology"/>
<dbReference type="CAZy" id="GH26">
    <property type="family name" value="Glycoside Hydrolase Family 26"/>
</dbReference>
<dbReference type="KEGG" id="tai:Taci_0602"/>
<evidence type="ECO:0000256" key="2">
    <source>
        <dbReference type="ARBA" id="ARBA00022801"/>
    </source>
</evidence>
<name>D1B985_THEAS</name>
<dbReference type="STRING" id="525903.Taci_0602"/>
<keyword evidence="7" id="KW-1185">Reference proteome</keyword>
<feature type="active site" description="Proton donor" evidence="4">
    <location>
        <position position="153"/>
    </location>
</feature>
<dbReference type="Gene3D" id="3.20.20.80">
    <property type="entry name" value="Glycosidases"/>
    <property type="match status" value="1"/>
</dbReference>
<dbReference type="Pfam" id="PF02156">
    <property type="entry name" value="Glyco_hydro_26"/>
    <property type="match status" value="1"/>
</dbReference>
<dbReference type="SUPFAM" id="SSF51445">
    <property type="entry name" value="(Trans)glycosidases"/>
    <property type="match status" value="1"/>
</dbReference>
<keyword evidence="2 4" id="KW-0378">Hydrolase</keyword>
<comment type="similarity">
    <text evidence="1 4">Belongs to the glycosyl hydrolase 26 family.</text>
</comment>
<sequence>MGPLAGYRGLALALLAVLLSSPCWGREGLVLAPPKVGIYLGGHPTSGPYDDQLTQEAIDRFLEDTGRRPVWMYVSWNWDGDSPFPSEICRLIHANRMIPFVGVMPWSTRVQNRREPKVTLDAIARGLYDPQLARAARAARELGFPIMISFGPEADGGWFPWSGRFNGGSRCDLYGDPKVPDGPERFRDAFRRFVEVFRANGAVDVTWVLHLAERPGPDLPWNQAVHYYPGDVWVDWVGVSLYGRLGVNPVRSMEELLSRAVPRLLEVSKGGKPLAVLEWNVADGPGVDKPRWVEEAFAAFARWEGRGLKGVAWWDKAMRPDGTPSWLDLRSSPHSAQVYRRWALTDLFAPEPVFVPRGSF</sequence>
<reference evidence="6 7" key="1">
    <citation type="journal article" date="2009" name="Stand. Genomic Sci.">
        <title>Complete genome sequence of Thermanaerovibrio acidaminovorans type strain (Su883).</title>
        <authorList>
            <person name="Chovatia M."/>
            <person name="Sikorski J."/>
            <person name="Schroder M."/>
            <person name="Lapidus A."/>
            <person name="Nolan M."/>
            <person name="Tice H."/>
            <person name="Glavina Del Rio T."/>
            <person name="Copeland A."/>
            <person name="Cheng J.F."/>
            <person name="Lucas S."/>
            <person name="Chen F."/>
            <person name="Bruce D."/>
            <person name="Goodwin L."/>
            <person name="Pitluck S."/>
            <person name="Ivanova N."/>
            <person name="Mavromatis K."/>
            <person name="Ovchinnikova G."/>
            <person name="Pati A."/>
            <person name="Chen A."/>
            <person name="Palaniappan K."/>
            <person name="Land M."/>
            <person name="Hauser L."/>
            <person name="Chang Y.J."/>
            <person name="Jeffries C.D."/>
            <person name="Chain P."/>
            <person name="Saunders E."/>
            <person name="Detter J.C."/>
            <person name="Brettin T."/>
            <person name="Rohde M."/>
            <person name="Goker M."/>
            <person name="Spring S."/>
            <person name="Bristow J."/>
            <person name="Markowitz V."/>
            <person name="Hugenholtz P."/>
            <person name="Kyrpides N.C."/>
            <person name="Klenk H.P."/>
            <person name="Eisen J.A."/>
        </authorList>
    </citation>
    <scope>NUCLEOTIDE SEQUENCE [LARGE SCALE GENOMIC DNA]</scope>
    <source>
        <strain evidence="7">ATCC 49978 / DSM 6589 / Su883</strain>
    </source>
</reference>
<dbReference type="EnsemblBacteria" id="ACZ18838">
    <property type="protein sequence ID" value="ACZ18838"/>
    <property type="gene ID" value="Taci_0602"/>
</dbReference>
<evidence type="ECO:0000313" key="6">
    <source>
        <dbReference type="EMBL" id="ACZ18838.1"/>
    </source>
</evidence>
<feature type="domain" description="GH26" evidence="5">
    <location>
        <begin position="9"/>
        <end position="342"/>
    </location>
</feature>
<protein>
    <recommendedName>
        <fullName evidence="5">GH26 domain-containing protein</fullName>
    </recommendedName>
</protein>
<dbReference type="InterPro" id="IPR017853">
    <property type="entry name" value="GH"/>
</dbReference>
<dbReference type="eggNOG" id="COG4124">
    <property type="taxonomic scope" value="Bacteria"/>
</dbReference>
<evidence type="ECO:0000256" key="3">
    <source>
        <dbReference type="ARBA" id="ARBA00023295"/>
    </source>
</evidence>
<dbReference type="PROSITE" id="PS51764">
    <property type="entry name" value="GH26"/>
    <property type="match status" value="1"/>
</dbReference>
<dbReference type="PANTHER" id="PTHR40079:SF4">
    <property type="entry name" value="GH26 DOMAIN-CONTAINING PROTEIN-RELATED"/>
    <property type="match status" value="1"/>
</dbReference>
<dbReference type="GO" id="GO:0016985">
    <property type="term" value="F:mannan endo-1,4-beta-mannosidase activity"/>
    <property type="evidence" value="ECO:0007669"/>
    <property type="project" value="InterPro"/>
</dbReference>
<dbReference type="GO" id="GO:0006080">
    <property type="term" value="P:substituted mannan metabolic process"/>
    <property type="evidence" value="ECO:0007669"/>
    <property type="project" value="InterPro"/>
</dbReference>
<dbReference type="OrthoDB" id="9802773at2"/>
<evidence type="ECO:0000256" key="1">
    <source>
        <dbReference type="ARBA" id="ARBA00007754"/>
    </source>
</evidence>
<organism evidence="6 7">
    <name type="scientific">Thermanaerovibrio acidaminovorans (strain ATCC 49978 / DSM 6589 / Su883)</name>
    <name type="common">Selenomonas acidaminovorans</name>
    <dbReference type="NCBI Taxonomy" id="525903"/>
    <lineage>
        <taxon>Bacteria</taxon>
        <taxon>Thermotogati</taxon>
        <taxon>Synergistota</taxon>
        <taxon>Synergistia</taxon>
        <taxon>Synergistales</taxon>
        <taxon>Synergistaceae</taxon>
        <taxon>Thermanaerovibrio</taxon>
    </lineage>
</organism>
<dbReference type="HOGENOM" id="CLU_038234_1_0_0"/>
<accession>D1B985</accession>
<feature type="active site" description="Nucleophile" evidence="4">
    <location>
        <position position="278"/>
    </location>
</feature>
<dbReference type="Proteomes" id="UP000002030">
    <property type="component" value="Chromosome"/>
</dbReference>
<dbReference type="AlphaFoldDB" id="D1B985"/>
<dbReference type="PANTHER" id="PTHR40079">
    <property type="entry name" value="MANNAN ENDO-1,4-BETA-MANNOSIDASE E-RELATED"/>
    <property type="match status" value="1"/>
</dbReference>
<dbReference type="InterPro" id="IPR022790">
    <property type="entry name" value="GH26_dom"/>
</dbReference>